<sequence length="126" mass="14032">MLQLIDLYMYHGDKSSFGSQKLRSKLNRVNHQSIPTGSLPSPRTTNISLGDILMYGDGAADWSKIGWRSTLITKISMIIFSTTTCFHPPSAVQRSSTELAERRKLNFEPTSMRVEICSHAKNGSPS</sequence>
<dbReference type="Proteomes" id="UP000834106">
    <property type="component" value="Chromosome 12"/>
</dbReference>
<gene>
    <name evidence="1" type="ORF">FPE_LOCUS20162</name>
</gene>
<evidence type="ECO:0000313" key="2">
    <source>
        <dbReference type="Proteomes" id="UP000834106"/>
    </source>
</evidence>
<protein>
    <submittedName>
        <fullName evidence="1">Uncharacterized protein</fullName>
    </submittedName>
</protein>
<accession>A0AAD1ZT71</accession>
<organism evidence="1 2">
    <name type="scientific">Fraxinus pennsylvanica</name>
    <dbReference type="NCBI Taxonomy" id="56036"/>
    <lineage>
        <taxon>Eukaryota</taxon>
        <taxon>Viridiplantae</taxon>
        <taxon>Streptophyta</taxon>
        <taxon>Embryophyta</taxon>
        <taxon>Tracheophyta</taxon>
        <taxon>Spermatophyta</taxon>
        <taxon>Magnoliopsida</taxon>
        <taxon>eudicotyledons</taxon>
        <taxon>Gunneridae</taxon>
        <taxon>Pentapetalae</taxon>
        <taxon>asterids</taxon>
        <taxon>lamiids</taxon>
        <taxon>Lamiales</taxon>
        <taxon>Oleaceae</taxon>
        <taxon>Oleeae</taxon>
        <taxon>Fraxinus</taxon>
    </lineage>
</organism>
<dbReference type="AlphaFoldDB" id="A0AAD1ZT71"/>
<keyword evidence="2" id="KW-1185">Reference proteome</keyword>
<proteinExistence type="predicted"/>
<reference evidence="1" key="1">
    <citation type="submission" date="2023-05" db="EMBL/GenBank/DDBJ databases">
        <authorList>
            <person name="Huff M."/>
        </authorList>
    </citation>
    <scope>NUCLEOTIDE SEQUENCE</scope>
</reference>
<name>A0AAD1ZT71_9LAMI</name>
<evidence type="ECO:0000313" key="1">
    <source>
        <dbReference type="EMBL" id="CAI9772732.1"/>
    </source>
</evidence>
<dbReference type="EMBL" id="OU503047">
    <property type="protein sequence ID" value="CAI9772732.1"/>
    <property type="molecule type" value="Genomic_DNA"/>
</dbReference>